<feature type="region of interest" description="Disordered" evidence="1">
    <location>
        <begin position="116"/>
        <end position="135"/>
    </location>
</feature>
<evidence type="ECO:0000256" key="2">
    <source>
        <dbReference type="SAM" id="Phobius"/>
    </source>
</evidence>
<sequence>MKGSRSVQYMSKSHKDVLHDALEECEQMTPADADIYSKPKSDKMLDVVVKPKTKLCNSLLIVVMMAPIYIWLFQSSLGTLKGNQSSKIMKGIKQIQQPPILSLLHQNVGVDEPKIISNPEQQDATNEKSDSPTSTLTRVNTTLDRIKIATLVSSDNLLYTPRLDIECSGSTTQLDVKSTNHEAVWTFYNSIKLELSLPKDPIKLQPSAT</sequence>
<keyword evidence="2" id="KW-1133">Transmembrane helix</keyword>
<keyword evidence="2" id="KW-0472">Membrane</keyword>
<reference evidence="3" key="2">
    <citation type="submission" date="2022-01" db="EMBL/GenBank/DDBJ databases">
        <authorList>
            <person name="Yamashiro T."/>
            <person name="Shiraishi A."/>
            <person name="Satake H."/>
            <person name="Nakayama K."/>
        </authorList>
    </citation>
    <scope>NUCLEOTIDE SEQUENCE</scope>
</reference>
<name>A0ABQ4YC40_9ASTR</name>
<keyword evidence="2" id="KW-0812">Transmembrane</keyword>
<dbReference type="EMBL" id="BQNB010010293">
    <property type="protein sequence ID" value="GJS75294.1"/>
    <property type="molecule type" value="Genomic_DNA"/>
</dbReference>
<gene>
    <name evidence="3" type="ORF">Tco_0725175</name>
</gene>
<proteinExistence type="predicted"/>
<accession>A0ABQ4YC40</accession>
<protein>
    <submittedName>
        <fullName evidence="3">Uncharacterized protein</fullName>
    </submittedName>
</protein>
<comment type="caution">
    <text evidence="3">The sequence shown here is derived from an EMBL/GenBank/DDBJ whole genome shotgun (WGS) entry which is preliminary data.</text>
</comment>
<evidence type="ECO:0000313" key="3">
    <source>
        <dbReference type="EMBL" id="GJS75294.1"/>
    </source>
</evidence>
<feature type="transmembrane region" description="Helical" evidence="2">
    <location>
        <begin position="55"/>
        <end position="73"/>
    </location>
</feature>
<evidence type="ECO:0000256" key="1">
    <source>
        <dbReference type="SAM" id="MobiDB-lite"/>
    </source>
</evidence>
<dbReference type="Proteomes" id="UP001151760">
    <property type="component" value="Unassembled WGS sequence"/>
</dbReference>
<evidence type="ECO:0000313" key="4">
    <source>
        <dbReference type="Proteomes" id="UP001151760"/>
    </source>
</evidence>
<keyword evidence="4" id="KW-1185">Reference proteome</keyword>
<organism evidence="3 4">
    <name type="scientific">Tanacetum coccineum</name>
    <dbReference type="NCBI Taxonomy" id="301880"/>
    <lineage>
        <taxon>Eukaryota</taxon>
        <taxon>Viridiplantae</taxon>
        <taxon>Streptophyta</taxon>
        <taxon>Embryophyta</taxon>
        <taxon>Tracheophyta</taxon>
        <taxon>Spermatophyta</taxon>
        <taxon>Magnoliopsida</taxon>
        <taxon>eudicotyledons</taxon>
        <taxon>Gunneridae</taxon>
        <taxon>Pentapetalae</taxon>
        <taxon>asterids</taxon>
        <taxon>campanulids</taxon>
        <taxon>Asterales</taxon>
        <taxon>Asteraceae</taxon>
        <taxon>Asteroideae</taxon>
        <taxon>Anthemideae</taxon>
        <taxon>Anthemidinae</taxon>
        <taxon>Tanacetum</taxon>
    </lineage>
</organism>
<reference evidence="3" key="1">
    <citation type="journal article" date="2022" name="Int. J. Mol. Sci.">
        <title>Draft Genome of Tanacetum Coccineum: Genomic Comparison of Closely Related Tanacetum-Family Plants.</title>
        <authorList>
            <person name="Yamashiro T."/>
            <person name="Shiraishi A."/>
            <person name="Nakayama K."/>
            <person name="Satake H."/>
        </authorList>
    </citation>
    <scope>NUCLEOTIDE SEQUENCE</scope>
</reference>